<dbReference type="Pfam" id="PF01609">
    <property type="entry name" value="DDE_Tnp_1"/>
    <property type="match status" value="1"/>
</dbReference>
<feature type="domain" description="H repeat-associated protein N-terminal" evidence="3">
    <location>
        <begin position="2"/>
        <end position="92"/>
    </location>
</feature>
<evidence type="ECO:0000313" key="5">
    <source>
        <dbReference type="Proteomes" id="UP001515943"/>
    </source>
</evidence>
<comment type="caution">
    <text evidence="4">The sequence shown here is derived from an EMBL/GenBank/DDBJ whole genome shotgun (WGS) entry which is preliminary data.</text>
</comment>
<dbReference type="InterPro" id="IPR047647">
    <property type="entry name" value="ISAs1_transpos"/>
</dbReference>
<dbReference type="InterPro" id="IPR032806">
    <property type="entry name" value="YbfD_N"/>
</dbReference>
<evidence type="ECO:0000256" key="1">
    <source>
        <dbReference type="SAM" id="SignalP"/>
    </source>
</evidence>
<dbReference type="PANTHER" id="PTHR30298">
    <property type="entry name" value="H REPEAT-ASSOCIATED PREDICTED TRANSPOSASE"/>
    <property type="match status" value="1"/>
</dbReference>
<dbReference type="Proteomes" id="UP001515943">
    <property type="component" value="Unassembled WGS sequence"/>
</dbReference>
<keyword evidence="1" id="KW-0732">Signal</keyword>
<accession>A0ABX1FZ61</accession>
<evidence type="ECO:0000259" key="3">
    <source>
        <dbReference type="Pfam" id="PF13808"/>
    </source>
</evidence>
<dbReference type="PANTHER" id="PTHR30298:SF0">
    <property type="entry name" value="PROTEIN YBFL-RELATED"/>
    <property type="match status" value="1"/>
</dbReference>
<evidence type="ECO:0000313" key="4">
    <source>
        <dbReference type="EMBL" id="NKE64100.1"/>
    </source>
</evidence>
<dbReference type="InterPro" id="IPR051698">
    <property type="entry name" value="Transposase_11-like"/>
</dbReference>
<reference evidence="4 5" key="1">
    <citation type="submission" date="2019-08" db="EMBL/GenBank/DDBJ databases">
        <title>Lentzea from Indian Himalayas.</title>
        <authorList>
            <person name="Mandal S."/>
            <person name="Mallick Gupta A."/>
            <person name="Maiti P.K."/>
            <person name="Sarkar J."/>
            <person name="Mandal S."/>
        </authorList>
    </citation>
    <scope>NUCLEOTIDE SEQUENCE [LARGE SCALE GENOMIC DNA]</scope>
    <source>
        <strain evidence="4 5">PSKA42</strain>
    </source>
</reference>
<dbReference type="NCBIfam" id="NF033564">
    <property type="entry name" value="transpos_ISAs1"/>
    <property type="match status" value="1"/>
</dbReference>
<protein>
    <submittedName>
        <fullName evidence="4">ISAs1 family transposase</fullName>
    </submittedName>
</protein>
<feature type="signal peptide" evidence="1">
    <location>
        <begin position="1"/>
        <end position="29"/>
    </location>
</feature>
<dbReference type="EMBL" id="VSRL01000541">
    <property type="protein sequence ID" value="NKE64100.1"/>
    <property type="molecule type" value="Genomic_DNA"/>
</dbReference>
<feature type="domain" description="Transposase IS4-like" evidence="2">
    <location>
        <begin position="103"/>
        <end position="331"/>
    </location>
</feature>
<name>A0ABX1FZ61_9PSEU</name>
<keyword evidence="5" id="KW-1185">Reference proteome</keyword>
<dbReference type="InterPro" id="IPR002559">
    <property type="entry name" value="Transposase_11"/>
</dbReference>
<proteinExistence type="predicted"/>
<evidence type="ECO:0000259" key="2">
    <source>
        <dbReference type="Pfam" id="PF01609"/>
    </source>
</evidence>
<dbReference type="Pfam" id="PF13808">
    <property type="entry name" value="DDE_Tnp_1_assoc"/>
    <property type="match status" value="1"/>
</dbReference>
<organism evidence="4 5">
    <name type="scientific">Lentzea indica</name>
    <dbReference type="NCBI Taxonomy" id="2604800"/>
    <lineage>
        <taxon>Bacteria</taxon>
        <taxon>Bacillati</taxon>
        <taxon>Actinomycetota</taxon>
        <taxon>Actinomycetes</taxon>
        <taxon>Pseudonocardiales</taxon>
        <taxon>Pseudonocardiaceae</taxon>
        <taxon>Lentzea</taxon>
    </lineage>
</organism>
<gene>
    <name evidence="4" type="ORF">FXN61_48410</name>
</gene>
<feature type="chain" id="PRO_5046993746" evidence="1">
    <location>
        <begin position="30"/>
        <end position="363"/>
    </location>
</feature>
<sequence length="363" mass="39611">MAKVPDPRRRRGVRHSLVSILLLAASAVAAGARSFTAIGEWAADAPQQVLALLGVRHDPRQGRRRAPDEATMRRTLQRVDGDAVDAAITTWTQARRGRPSPDGPVVIAMDGKTVRGTRGPDGSGGVHLLTAFCHSDSLVLAQVLVDTKVNETKRSAALLDQLDLTGAIITADAMHTIRATVTDLLRRGADYVLPVKQNQHLLYAQLDALPWHDVPALTTVDTGHGRRERRTIQVLPIPEDVTFPGAAQAFLVERYVTHNTGKRTAMAVLGITSLTNDQAGPAELATWTRGHWDIENKLHWTRDVLYTEDASRVRTGTAPRVMASLRNLALNALRLAGHTRIATGLRHTSRDFTRPLTLLGIHP</sequence>